<dbReference type="InterPro" id="IPR052171">
    <property type="entry name" value="NHEJ_LigD"/>
</dbReference>
<protein>
    <submittedName>
        <fullName evidence="2">ATP-dependent DNA ligase</fullName>
    </submittedName>
</protein>
<name>A0A2T0GY56_ACTMO</name>
<feature type="domain" description="DNA ligase D polymerase" evidence="1">
    <location>
        <begin position="29"/>
        <end position="280"/>
    </location>
</feature>
<dbReference type="Pfam" id="PF21686">
    <property type="entry name" value="LigD_Prim-Pol"/>
    <property type="match status" value="1"/>
</dbReference>
<proteinExistence type="predicted"/>
<comment type="caution">
    <text evidence="2">The sequence shown here is derived from an EMBL/GenBank/DDBJ whole genome shotgun (WGS) entry which is preliminary data.</text>
</comment>
<evidence type="ECO:0000259" key="1">
    <source>
        <dbReference type="Pfam" id="PF21686"/>
    </source>
</evidence>
<dbReference type="PANTHER" id="PTHR42705:SF2">
    <property type="entry name" value="BIFUNCTIONAL NON-HOMOLOGOUS END JOINING PROTEIN LIGD"/>
    <property type="match status" value="1"/>
</dbReference>
<keyword evidence="3" id="KW-1185">Reference proteome</keyword>
<dbReference type="PANTHER" id="PTHR42705">
    <property type="entry name" value="BIFUNCTIONAL NON-HOMOLOGOUS END JOINING PROTEIN LIGD"/>
    <property type="match status" value="1"/>
</dbReference>
<keyword evidence="2" id="KW-0436">Ligase</keyword>
<dbReference type="RefSeq" id="WP_106113210.1">
    <property type="nucleotide sequence ID" value="NZ_PVSR01000007.1"/>
</dbReference>
<dbReference type="STRING" id="1050202.GCA_000384035_01551"/>
<dbReference type="EMBL" id="PVSR01000007">
    <property type="protein sequence ID" value="PRW64030.1"/>
    <property type="molecule type" value="Genomic_DNA"/>
</dbReference>
<dbReference type="GO" id="GO:0016874">
    <property type="term" value="F:ligase activity"/>
    <property type="evidence" value="ECO:0007669"/>
    <property type="project" value="UniProtKB-KW"/>
</dbReference>
<dbReference type="Proteomes" id="UP000239352">
    <property type="component" value="Unassembled WGS sequence"/>
</dbReference>
<gene>
    <name evidence="2" type="ORF">CEP50_07505</name>
</gene>
<organism evidence="2 3">
    <name type="scientific">Actinopolyspora mortivallis</name>
    <dbReference type="NCBI Taxonomy" id="33906"/>
    <lineage>
        <taxon>Bacteria</taxon>
        <taxon>Bacillati</taxon>
        <taxon>Actinomycetota</taxon>
        <taxon>Actinomycetes</taxon>
        <taxon>Actinopolysporales</taxon>
        <taxon>Actinopolysporaceae</taxon>
        <taxon>Actinopolyspora</taxon>
    </lineage>
</organism>
<dbReference type="InterPro" id="IPR014145">
    <property type="entry name" value="LigD_pol_dom"/>
</dbReference>
<evidence type="ECO:0000313" key="3">
    <source>
        <dbReference type="Proteomes" id="UP000239352"/>
    </source>
</evidence>
<reference evidence="2 3" key="1">
    <citation type="submission" date="2018-03" db="EMBL/GenBank/DDBJ databases">
        <title>Actinopolyspora mortivallis from Sahara, screening for active biomolecules.</title>
        <authorList>
            <person name="Selama O."/>
            <person name="Wellington E.M.H."/>
            <person name="Hacene H."/>
        </authorList>
    </citation>
    <scope>NUCLEOTIDE SEQUENCE [LARGE SCALE GENOMIC DNA]</scope>
    <source>
        <strain evidence="2 3">M5A</strain>
    </source>
</reference>
<evidence type="ECO:0000313" key="2">
    <source>
        <dbReference type="EMBL" id="PRW64030.1"/>
    </source>
</evidence>
<accession>A0A2T0GY56</accession>
<dbReference type="NCBIfam" id="TIGR02778">
    <property type="entry name" value="ligD_pol"/>
    <property type="match status" value="1"/>
</dbReference>
<dbReference type="InParanoid" id="A0A2T0GY56"/>
<dbReference type="CDD" id="cd04861">
    <property type="entry name" value="LigD_Pol_like"/>
    <property type="match status" value="1"/>
</dbReference>
<dbReference type="Gene3D" id="3.90.920.10">
    <property type="entry name" value="DNA primase, PRIM domain"/>
    <property type="match status" value="1"/>
</dbReference>
<dbReference type="AlphaFoldDB" id="A0A2T0GY56"/>
<sequence length="304" mass="34409">MSGRTIQLGGHRVEVSRADKVLFPRDGLTKGDIAEYYHRVGSTLVRYTKDRPLASERYPDGIEGQRIFQKNVSARTPGWVRRVEVPKREGGRNIQVVCEEPDTLVHLADQGVLTPHVWLSRTDDLERPDRMVFDLDPSDNGVEELRSAAHHTRRLLEEVGLPAFVMTTGSRGFHVLVPLRREDTFHRVREFARGIATVLSERSPELLTVEQRKEDRAGRVFVDYLRNSYAQTTVAPYSVRARDTAPVATPISWRELDEVGPRGFTLGDVPERLATHGDEWSGIGNRATSLTRPRRRLAELRSGS</sequence>